<evidence type="ECO:0008006" key="3">
    <source>
        <dbReference type="Google" id="ProtNLM"/>
    </source>
</evidence>
<sequence length="136" mass="14703">MPPKASDQTALIALCVADLALTKVAHANQLAPGDLRMLCRLSVLAATGLRVTSRSLADIQGCAISYTSKVCQVLIAAGLVERFSRKDRTRPTPALLLTPAGSLLVSQVQRELRAATRRLQAVEMRPFARVIKKVQK</sequence>
<dbReference type="Gene3D" id="1.10.10.10">
    <property type="entry name" value="Winged helix-like DNA-binding domain superfamily/Winged helix DNA-binding domain"/>
    <property type="match status" value="1"/>
</dbReference>
<evidence type="ECO:0000313" key="1">
    <source>
        <dbReference type="EMBL" id="GAA4391756.1"/>
    </source>
</evidence>
<name>A0ABP8JJM0_9BACT</name>
<keyword evidence="2" id="KW-1185">Reference proteome</keyword>
<protein>
    <recommendedName>
        <fullName evidence="3">MarR family transcriptional regulator</fullName>
    </recommendedName>
</protein>
<accession>A0ABP8JJM0</accession>
<dbReference type="InterPro" id="IPR036388">
    <property type="entry name" value="WH-like_DNA-bd_sf"/>
</dbReference>
<dbReference type="Proteomes" id="UP001500454">
    <property type="component" value="Unassembled WGS sequence"/>
</dbReference>
<organism evidence="1 2">
    <name type="scientific">Hymenobacter koreensis</name>
    <dbReference type="NCBI Taxonomy" id="1084523"/>
    <lineage>
        <taxon>Bacteria</taxon>
        <taxon>Pseudomonadati</taxon>
        <taxon>Bacteroidota</taxon>
        <taxon>Cytophagia</taxon>
        <taxon>Cytophagales</taxon>
        <taxon>Hymenobacteraceae</taxon>
        <taxon>Hymenobacter</taxon>
    </lineage>
</organism>
<reference evidence="2" key="1">
    <citation type="journal article" date="2019" name="Int. J. Syst. Evol. Microbiol.">
        <title>The Global Catalogue of Microorganisms (GCM) 10K type strain sequencing project: providing services to taxonomists for standard genome sequencing and annotation.</title>
        <authorList>
            <consortium name="The Broad Institute Genomics Platform"/>
            <consortium name="The Broad Institute Genome Sequencing Center for Infectious Disease"/>
            <person name="Wu L."/>
            <person name="Ma J."/>
        </authorList>
    </citation>
    <scope>NUCLEOTIDE SEQUENCE [LARGE SCALE GENOMIC DNA]</scope>
    <source>
        <strain evidence="2">JCM 17924</strain>
    </source>
</reference>
<dbReference type="InterPro" id="IPR036390">
    <property type="entry name" value="WH_DNA-bd_sf"/>
</dbReference>
<gene>
    <name evidence="1" type="ORF">GCM10023186_41410</name>
</gene>
<dbReference type="SUPFAM" id="SSF46785">
    <property type="entry name" value="Winged helix' DNA-binding domain"/>
    <property type="match status" value="1"/>
</dbReference>
<proteinExistence type="predicted"/>
<evidence type="ECO:0000313" key="2">
    <source>
        <dbReference type="Proteomes" id="UP001500454"/>
    </source>
</evidence>
<dbReference type="EMBL" id="BAABHA010000015">
    <property type="protein sequence ID" value="GAA4391756.1"/>
    <property type="molecule type" value="Genomic_DNA"/>
</dbReference>
<comment type="caution">
    <text evidence="1">The sequence shown here is derived from an EMBL/GenBank/DDBJ whole genome shotgun (WGS) entry which is preliminary data.</text>
</comment>